<name>A0A8S4PAH6_OWEFU</name>
<dbReference type="EMBL" id="CAIIXF020000008">
    <property type="protein sequence ID" value="CAH1790649.1"/>
    <property type="molecule type" value="Genomic_DNA"/>
</dbReference>
<dbReference type="Gene3D" id="3.10.450.50">
    <property type="match status" value="1"/>
</dbReference>
<dbReference type="OrthoDB" id="2148716at2759"/>
<protein>
    <recommendedName>
        <fullName evidence="1">SnoaL-like domain-containing protein</fullName>
    </recommendedName>
</protein>
<dbReference type="InterPro" id="IPR037401">
    <property type="entry name" value="SnoaL-like"/>
</dbReference>
<keyword evidence="3" id="KW-1185">Reference proteome</keyword>
<evidence type="ECO:0000313" key="3">
    <source>
        <dbReference type="Proteomes" id="UP000749559"/>
    </source>
</evidence>
<organism evidence="2 3">
    <name type="scientific">Owenia fusiformis</name>
    <name type="common">Polychaete worm</name>
    <dbReference type="NCBI Taxonomy" id="6347"/>
    <lineage>
        <taxon>Eukaryota</taxon>
        <taxon>Metazoa</taxon>
        <taxon>Spiralia</taxon>
        <taxon>Lophotrochozoa</taxon>
        <taxon>Annelida</taxon>
        <taxon>Polychaeta</taxon>
        <taxon>Sedentaria</taxon>
        <taxon>Canalipalpata</taxon>
        <taxon>Sabellida</taxon>
        <taxon>Oweniida</taxon>
        <taxon>Oweniidae</taxon>
        <taxon>Owenia</taxon>
    </lineage>
</organism>
<dbReference type="AlphaFoldDB" id="A0A8S4PAH6"/>
<sequence length="169" mass="19194">MEFIPVKFLWDNRLHTMRDSNFVIISLCFSLLLVTSSVTARNNDKIAQKLLKRFTDSLNARDWDAVSDLYTDDATHATATQPYIIGREAILAYYRKKAKQGSDIELSLDFFEGSNKFVIAGGVGRILKDGQQVAVNRFMNVYKKTDGNWKIWRSMITAVPGLELVRPGI</sequence>
<gene>
    <name evidence="2" type="ORF">OFUS_LOCUS15826</name>
</gene>
<reference evidence="2" key="1">
    <citation type="submission" date="2022-03" db="EMBL/GenBank/DDBJ databases">
        <authorList>
            <person name="Martin C."/>
        </authorList>
    </citation>
    <scope>NUCLEOTIDE SEQUENCE</scope>
</reference>
<comment type="caution">
    <text evidence="2">The sequence shown here is derived from an EMBL/GenBank/DDBJ whole genome shotgun (WGS) entry which is preliminary data.</text>
</comment>
<accession>A0A8S4PAH6</accession>
<dbReference type="InterPro" id="IPR032710">
    <property type="entry name" value="NTF2-like_dom_sf"/>
</dbReference>
<evidence type="ECO:0000313" key="2">
    <source>
        <dbReference type="EMBL" id="CAH1790649.1"/>
    </source>
</evidence>
<dbReference type="Proteomes" id="UP000749559">
    <property type="component" value="Unassembled WGS sequence"/>
</dbReference>
<evidence type="ECO:0000259" key="1">
    <source>
        <dbReference type="Pfam" id="PF12680"/>
    </source>
</evidence>
<dbReference type="SUPFAM" id="SSF54427">
    <property type="entry name" value="NTF2-like"/>
    <property type="match status" value="1"/>
</dbReference>
<dbReference type="Pfam" id="PF12680">
    <property type="entry name" value="SnoaL_2"/>
    <property type="match status" value="1"/>
</dbReference>
<feature type="domain" description="SnoaL-like" evidence="1">
    <location>
        <begin position="52"/>
        <end position="149"/>
    </location>
</feature>
<proteinExistence type="predicted"/>